<evidence type="ECO:0000313" key="4">
    <source>
        <dbReference type="Proteomes" id="UP000474175"/>
    </source>
</evidence>
<comment type="caution">
    <text evidence="3">The sequence shown here is derived from an EMBL/GenBank/DDBJ whole genome shotgun (WGS) entry which is preliminary data.</text>
</comment>
<feature type="chain" id="PRO_5026754245" evidence="2">
    <location>
        <begin position="31"/>
        <end position="113"/>
    </location>
</feature>
<feature type="compositionally biased region" description="Basic and acidic residues" evidence="1">
    <location>
        <begin position="78"/>
        <end position="89"/>
    </location>
</feature>
<dbReference type="Proteomes" id="UP000474175">
    <property type="component" value="Unassembled WGS sequence"/>
</dbReference>
<organism evidence="3 4">
    <name type="scientific">Spirosoma terrae</name>
    <dbReference type="NCBI Taxonomy" id="1968276"/>
    <lineage>
        <taxon>Bacteria</taxon>
        <taxon>Pseudomonadati</taxon>
        <taxon>Bacteroidota</taxon>
        <taxon>Cytophagia</taxon>
        <taxon>Cytophagales</taxon>
        <taxon>Cytophagaceae</taxon>
        <taxon>Spirosoma</taxon>
    </lineage>
</organism>
<accession>A0A6L9LIJ0</accession>
<sequence>MRTNLIRNVNGYIAFVLVVTCPFLAAPAHAISTQNASPAASKPAVLISRPGTDKTAKSPVLVRNTSTKEETPPVDATAPKETKTHDKKTISRCWKRLMDMVREANHTHKQSNK</sequence>
<keyword evidence="2" id="KW-0732">Signal</keyword>
<dbReference type="AlphaFoldDB" id="A0A6L9LIJ0"/>
<keyword evidence="4" id="KW-1185">Reference proteome</keyword>
<dbReference type="RefSeq" id="WP_163954870.1">
    <property type="nucleotide sequence ID" value="NZ_JAAFZH010000020.1"/>
</dbReference>
<evidence type="ECO:0000313" key="3">
    <source>
        <dbReference type="EMBL" id="NDU98733.1"/>
    </source>
</evidence>
<evidence type="ECO:0000256" key="1">
    <source>
        <dbReference type="SAM" id="MobiDB-lite"/>
    </source>
</evidence>
<protein>
    <submittedName>
        <fullName evidence="3">Uncharacterized protein</fullName>
    </submittedName>
</protein>
<dbReference type="EMBL" id="JAAFZH010000020">
    <property type="protein sequence ID" value="NDU98733.1"/>
    <property type="molecule type" value="Genomic_DNA"/>
</dbReference>
<name>A0A6L9LIJ0_9BACT</name>
<feature type="signal peptide" evidence="2">
    <location>
        <begin position="1"/>
        <end position="30"/>
    </location>
</feature>
<gene>
    <name evidence="3" type="ORF">GK108_27865</name>
</gene>
<evidence type="ECO:0000256" key="2">
    <source>
        <dbReference type="SAM" id="SignalP"/>
    </source>
</evidence>
<proteinExistence type="predicted"/>
<feature type="region of interest" description="Disordered" evidence="1">
    <location>
        <begin position="32"/>
        <end position="91"/>
    </location>
</feature>
<reference evidence="3 4" key="1">
    <citation type="submission" date="2020-02" db="EMBL/GenBank/DDBJ databases">
        <title>Draft genome sequence of two Spirosoma agri KCTC 52727 and Spirosoma terrae KCTC 52035.</title>
        <authorList>
            <person name="Rojas J."/>
            <person name="Ambika Manirajan B."/>
            <person name="Suarez C."/>
            <person name="Ratering S."/>
            <person name="Schnell S."/>
        </authorList>
    </citation>
    <scope>NUCLEOTIDE SEQUENCE [LARGE SCALE GENOMIC DNA]</scope>
    <source>
        <strain evidence="3 4">KCTC 52035</strain>
    </source>
</reference>